<dbReference type="Proteomes" id="UP000075374">
    <property type="component" value="Unassembled WGS sequence"/>
</dbReference>
<dbReference type="STRING" id="1121305.CLCOL_00070"/>
<accession>A0A151AQZ8</accession>
<reference evidence="8 9" key="1">
    <citation type="submission" date="2016-02" db="EMBL/GenBank/DDBJ databases">
        <title>Genome sequence of Clostridium colicanis DSM 13634.</title>
        <authorList>
            <person name="Poehlein A."/>
            <person name="Daniel R."/>
        </authorList>
    </citation>
    <scope>NUCLEOTIDE SEQUENCE [LARGE SCALE GENOMIC DNA]</scope>
    <source>
        <strain evidence="8 9">DSM 13634</strain>
    </source>
</reference>
<comment type="function">
    <text evidence="5">May act as an export chaperone for the filament capping protein FliD.</text>
</comment>
<sequence>MDLKDGLKDYKNITLDIINSLEKEDYDVLEQLISNRQNIIDEIDKLSYSKEEFVRLCKELDILMLQQKLVKLINEKKASLRNNMNNLATSQNANKSYNRRYSVDSIFFNKKI</sequence>
<evidence type="ECO:0000256" key="6">
    <source>
        <dbReference type="ARBA" id="ARBA00093785"/>
    </source>
</evidence>
<comment type="caution">
    <text evidence="8">The sequence shown here is derived from an EMBL/GenBank/DDBJ whole genome shotgun (WGS) entry which is preliminary data.</text>
</comment>
<evidence type="ECO:0000256" key="5">
    <source>
        <dbReference type="ARBA" id="ARBA00093765"/>
    </source>
</evidence>
<evidence type="ECO:0000256" key="1">
    <source>
        <dbReference type="ARBA" id="ARBA00004514"/>
    </source>
</evidence>
<keyword evidence="4" id="KW-0143">Chaperone</keyword>
<keyword evidence="2" id="KW-0963">Cytoplasm</keyword>
<keyword evidence="8" id="KW-0282">Flagellum</keyword>
<comment type="similarity">
    <text evidence="6">Belongs to the bacillales FliT family.</text>
</comment>
<evidence type="ECO:0000256" key="3">
    <source>
        <dbReference type="ARBA" id="ARBA00022795"/>
    </source>
</evidence>
<comment type="subcellular location">
    <subcellularLocation>
        <location evidence="1">Cytoplasm</location>
        <location evidence="1">Cytosol</location>
    </subcellularLocation>
</comment>
<dbReference type="PATRIC" id="fig|1121305.3.peg.7"/>
<evidence type="ECO:0000256" key="7">
    <source>
        <dbReference type="ARBA" id="ARBA00093797"/>
    </source>
</evidence>
<dbReference type="EMBL" id="LTBB01000001">
    <property type="protein sequence ID" value="KYH30069.1"/>
    <property type="molecule type" value="Genomic_DNA"/>
</dbReference>
<name>A0A151AQZ8_9CLOT</name>
<keyword evidence="8" id="KW-0966">Cell projection</keyword>
<evidence type="ECO:0000256" key="4">
    <source>
        <dbReference type="ARBA" id="ARBA00023186"/>
    </source>
</evidence>
<keyword evidence="3" id="KW-1005">Bacterial flagellum biogenesis</keyword>
<keyword evidence="8" id="KW-0969">Cilium</keyword>
<evidence type="ECO:0000313" key="8">
    <source>
        <dbReference type="EMBL" id="KYH30069.1"/>
    </source>
</evidence>
<keyword evidence="9" id="KW-1185">Reference proteome</keyword>
<protein>
    <recommendedName>
        <fullName evidence="7">Flagellar protein FliT</fullName>
    </recommendedName>
</protein>
<evidence type="ECO:0000256" key="2">
    <source>
        <dbReference type="ARBA" id="ARBA00022490"/>
    </source>
</evidence>
<dbReference type="InterPro" id="IPR008622">
    <property type="entry name" value="FliT"/>
</dbReference>
<organism evidence="8 9">
    <name type="scientific">Clostridium colicanis DSM 13634</name>
    <dbReference type="NCBI Taxonomy" id="1121305"/>
    <lineage>
        <taxon>Bacteria</taxon>
        <taxon>Bacillati</taxon>
        <taxon>Bacillota</taxon>
        <taxon>Clostridia</taxon>
        <taxon>Eubacteriales</taxon>
        <taxon>Clostridiaceae</taxon>
        <taxon>Clostridium</taxon>
    </lineage>
</organism>
<dbReference type="Pfam" id="PF05400">
    <property type="entry name" value="FliT"/>
    <property type="match status" value="1"/>
</dbReference>
<evidence type="ECO:0000313" key="9">
    <source>
        <dbReference type="Proteomes" id="UP000075374"/>
    </source>
</evidence>
<proteinExistence type="inferred from homology"/>
<gene>
    <name evidence="8" type="ORF">CLCOL_00070</name>
</gene>
<dbReference type="AlphaFoldDB" id="A0A151AQZ8"/>